<name>A0A672HNA2_SALFA</name>
<proteinExistence type="predicted"/>
<feature type="domain" description="Pyrin" evidence="1">
    <location>
        <begin position="1"/>
        <end position="60"/>
    </location>
</feature>
<dbReference type="Ensembl" id="ENSSFAT00005031612.1">
    <property type="protein sequence ID" value="ENSSFAP00005030512.1"/>
    <property type="gene ID" value="ENSSFAG00005015491.1"/>
</dbReference>
<dbReference type="SUPFAM" id="SSF47986">
    <property type="entry name" value="DEATH domain"/>
    <property type="match status" value="1"/>
</dbReference>
<reference evidence="2" key="2">
    <citation type="submission" date="2025-08" db="UniProtKB">
        <authorList>
            <consortium name="Ensembl"/>
        </authorList>
    </citation>
    <scope>IDENTIFICATION</scope>
</reference>
<dbReference type="CDD" id="cd08321">
    <property type="entry name" value="Pyrin_ASC-like"/>
    <property type="match status" value="1"/>
</dbReference>
<dbReference type="AlphaFoldDB" id="A0A672HNA2"/>
<accession>A0A672HNA2</accession>
<dbReference type="Gene3D" id="1.10.533.10">
    <property type="entry name" value="Death Domain, Fas"/>
    <property type="match status" value="1"/>
</dbReference>
<evidence type="ECO:0000259" key="1">
    <source>
        <dbReference type="PROSITE" id="PS50824"/>
    </source>
</evidence>
<dbReference type="InterPro" id="IPR004020">
    <property type="entry name" value="DAPIN"/>
</dbReference>
<protein>
    <recommendedName>
        <fullName evidence="1">Pyrin domain-containing protein</fullName>
    </recommendedName>
</protein>
<dbReference type="Proteomes" id="UP000472267">
    <property type="component" value="Chromosome 23"/>
</dbReference>
<dbReference type="InterPro" id="IPR011029">
    <property type="entry name" value="DEATH-like_dom_sf"/>
</dbReference>
<dbReference type="Pfam" id="PF02758">
    <property type="entry name" value="PYRIN"/>
    <property type="match status" value="1"/>
</dbReference>
<reference evidence="2" key="1">
    <citation type="submission" date="2019-06" db="EMBL/GenBank/DDBJ databases">
        <authorList>
            <consortium name="Wellcome Sanger Institute Data Sharing"/>
        </authorList>
    </citation>
    <scope>NUCLEOTIDE SEQUENCE [LARGE SCALE GENOMIC DNA]</scope>
</reference>
<reference evidence="2" key="3">
    <citation type="submission" date="2025-09" db="UniProtKB">
        <authorList>
            <consortium name="Ensembl"/>
        </authorList>
    </citation>
    <scope>IDENTIFICATION</scope>
</reference>
<sequence length="162" mass="19143">MSSTPEVVLGMLDDLMDEDFKRFKWYLCQDGALKGFKPIPKSKLESLDRIDTVDKLVQTYSSHALEVMKMVLEKMYMTHIWEKHTRNIFEPEGKSWKHENLMVSQITFITPSSERTGNNRADGLQSRLQEHLQYFEWIIDDYTYPNTKAQIFSYLIMCIESM</sequence>
<evidence type="ECO:0000313" key="2">
    <source>
        <dbReference type="Ensembl" id="ENSSFAP00005030512.1"/>
    </source>
</evidence>
<dbReference type="InParanoid" id="A0A672HNA2"/>
<evidence type="ECO:0000313" key="3">
    <source>
        <dbReference type="Proteomes" id="UP000472267"/>
    </source>
</evidence>
<dbReference type="PROSITE" id="PS50824">
    <property type="entry name" value="DAPIN"/>
    <property type="match status" value="1"/>
</dbReference>
<organism evidence="2 3">
    <name type="scientific">Salarias fasciatus</name>
    <name type="common">Jewelled blenny</name>
    <name type="synonym">Blennius fasciatus</name>
    <dbReference type="NCBI Taxonomy" id="181472"/>
    <lineage>
        <taxon>Eukaryota</taxon>
        <taxon>Metazoa</taxon>
        <taxon>Chordata</taxon>
        <taxon>Craniata</taxon>
        <taxon>Vertebrata</taxon>
        <taxon>Euteleostomi</taxon>
        <taxon>Actinopterygii</taxon>
        <taxon>Neopterygii</taxon>
        <taxon>Teleostei</taxon>
        <taxon>Neoteleostei</taxon>
        <taxon>Acanthomorphata</taxon>
        <taxon>Ovalentaria</taxon>
        <taxon>Blenniimorphae</taxon>
        <taxon>Blenniiformes</taxon>
        <taxon>Blennioidei</taxon>
        <taxon>Blenniidae</taxon>
        <taxon>Salariinae</taxon>
        <taxon>Salarias</taxon>
    </lineage>
</organism>
<keyword evidence="3" id="KW-1185">Reference proteome</keyword>
<dbReference type="FunCoup" id="A0A672HNA2">
    <property type="interactions" value="34"/>
</dbReference>
<dbReference type="SMART" id="SM01289">
    <property type="entry name" value="PYRIN"/>
    <property type="match status" value="1"/>
</dbReference>